<dbReference type="Proteomes" id="UP000234503">
    <property type="component" value="Unassembled WGS sequence"/>
</dbReference>
<dbReference type="Pfam" id="PF17042">
    <property type="entry name" value="NBD_C"/>
    <property type="match status" value="1"/>
</dbReference>
<dbReference type="SUPFAM" id="SSF142764">
    <property type="entry name" value="YgbK-like"/>
    <property type="match status" value="1"/>
</dbReference>
<feature type="domain" description="Four-carbon acid sugar kinase nucleotide binding" evidence="8">
    <location>
        <begin position="278"/>
        <end position="455"/>
    </location>
</feature>
<dbReference type="GO" id="GO:0005524">
    <property type="term" value="F:ATP binding"/>
    <property type="evidence" value="ECO:0007669"/>
    <property type="project" value="UniProtKB-KW"/>
</dbReference>
<dbReference type="GO" id="GO:0016301">
    <property type="term" value="F:kinase activity"/>
    <property type="evidence" value="ECO:0007669"/>
    <property type="project" value="UniProtKB-KW"/>
</dbReference>
<accession>A0A2N5DXQ6</accession>
<evidence type="ECO:0000256" key="2">
    <source>
        <dbReference type="ARBA" id="ARBA00022679"/>
    </source>
</evidence>
<evidence type="ECO:0000313" key="10">
    <source>
        <dbReference type="Proteomes" id="UP000234503"/>
    </source>
</evidence>
<evidence type="ECO:0000256" key="1">
    <source>
        <dbReference type="ARBA" id="ARBA00005715"/>
    </source>
</evidence>
<sequence length="464" mass="49251">MPANIQPKLRLAFYGDDFTGSSDALEVLASAGLKCAMFLTPPSAGLLSTLGDFDAIGIAGDSRSMSPEEMDNTLPDIFSALKALSPQLVHYKVCSTFDSSPETGNIGHVIGMAAKIFERNAVPVVAGNPALGRYCVFGNLFALSKTDHAVHRIDRHPVMKSHPITPMHEADLALHIGKQKSLNFARVTINQLDDETGLKQALENISENDDAVLFDGATPTHLTTVGKILATSAEHSSPLFVVGSSGVEYGLIQHWQQSGQIDHSSEPDTFLSAVEQLLVISGSASPLSYLQIGKAIENGFADIEVDARALISDTEKEKAAQAIVDKAIALLRCGKNVVIHTAKGPDDSRIADMINFMVAQGASPELAKIQGGKTLSLALGRITQKILEGHPIKRIVVSGGDTSSQVTKTLSPDALVIQSYISPGAPLCKALSEKPFLSGLEIALKGGQMGEENYFVQALTGKQC</sequence>
<organism evidence="9 10">
    <name type="scientific">Chimaeribacter coloradensis</name>
    <dbReference type="NCBI Taxonomy" id="2060068"/>
    <lineage>
        <taxon>Bacteria</taxon>
        <taxon>Pseudomonadati</taxon>
        <taxon>Pseudomonadota</taxon>
        <taxon>Gammaproteobacteria</taxon>
        <taxon>Enterobacterales</taxon>
        <taxon>Yersiniaceae</taxon>
        <taxon>Chimaeribacter</taxon>
    </lineage>
</organism>
<dbReference type="Pfam" id="PF07005">
    <property type="entry name" value="SBD_N"/>
    <property type="match status" value="1"/>
</dbReference>
<dbReference type="InterPro" id="IPR042213">
    <property type="entry name" value="NBD_C_sf"/>
</dbReference>
<comment type="caution">
    <text evidence="9">The sequence shown here is derived from an EMBL/GenBank/DDBJ whole genome shotgun (WGS) entry which is preliminary data.</text>
</comment>
<keyword evidence="4" id="KW-0418">Kinase</keyword>
<keyword evidence="5" id="KW-0067">ATP-binding</keyword>
<keyword evidence="2" id="KW-0808">Transferase</keyword>
<proteinExistence type="inferred from homology"/>
<feature type="domain" description="Four-carbon acid sugar kinase N-terminal" evidence="7">
    <location>
        <begin position="11"/>
        <end position="251"/>
    </location>
</feature>
<evidence type="ECO:0000256" key="4">
    <source>
        <dbReference type="ARBA" id="ARBA00022777"/>
    </source>
</evidence>
<dbReference type="AlphaFoldDB" id="A0A2N5DXQ6"/>
<name>A0A2N5DXQ6_9GAMM</name>
<dbReference type="InterPro" id="IPR037051">
    <property type="entry name" value="4-carb_acid_sugar_kinase_N_sf"/>
</dbReference>
<evidence type="ECO:0000256" key="5">
    <source>
        <dbReference type="ARBA" id="ARBA00022840"/>
    </source>
</evidence>
<evidence type="ECO:0000313" key="9">
    <source>
        <dbReference type="EMBL" id="PLR32205.1"/>
    </source>
</evidence>
<dbReference type="InterPro" id="IPR010737">
    <property type="entry name" value="4-carb_acid_sugar_kinase_N"/>
</dbReference>
<dbReference type="InterPro" id="IPR031475">
    <property type="entry name" value="NBD_C"/>
</dbReference>
<dbReference type="OrthoDB" id="191465at2"/>
<dbReference type="RefSeq" id="WP_101826039.1">
    <property type="nucleotide sequence ID" value="NZ_PJZH01000019.1"/>
</dbReference>
<evidence type="ECO:0000259" key="7">
    <source>
        <dbReference type="Pfam" id="PF07005"/>
    </source>
</evidence>
<dbReference type="Gene3D" id="3.40.980.20">
    <property type="entry name" value="Four-carbon acid sugar kinase, nucleotide binding domain"/>
    <property type="match status" value="1"/>
</dbReference>
<gene>
    <name evidence="9" type="ORF">CYR32_15565</name>
</gene>
<keyword evidence="10" id="KW-1185">Reference proteome</keyword>
<dbReference type="Gene3D" id="3.40.50.10840">
    <property type="entry name" value="Putative sugar-binding, N-terminal domain"/>
    <property type="match status" value="1"/>
</dbReference>
<keyword evidence="6" id="KW-0119">Carbohydrate metabolism</keyword>
<reference evidence="9 10" key="1">
    <citation type="submission" date="2017-12" db="EMBL/GenBank/DDBJ databases">
        <title>Characterization of six clinical isolates of Enterochimera gen. nov., a novel genus of the Yersiniaciae family and the three species Enterochimera arupensis sp. nov., Enterochimera coloradensis sp. nov, and Enterochimera californica sp. nov.</title>
        <authorList>
            <person name="Rossi A."/>
            <person name="Fisher M."/>
        </authorList>
    </citation>
    <scope>NUCLEOTIDE SEQUENCE [LARGE SCALE GENOMIC DNA]</scope>
    <source>
        <strain evidence="10">2016-Iso4</strain>
    </source>
</reference>
<protein>
    <submittedName>
        <fullName evidence="9">Type III effector</fullName>
    </submittedName>
</protein>
<dbReference type="EMBL" id="PJZH01000019">
    <property type="protein sequence ID" value="PLR32205.1"/>
    <property type="molecule type" value="Genomic_DNA"/>
</dbReference>
<evidence type="ECO:0000259" key="8">
    <source>
        <dbReference type="Pfam" id="PF17042"/>
    </source>
</evidence>
<keyword evidence="3" id="KW-0547">Nucleotide-binding</keyword>
<evidence type="ECO:0000256" key="3">
    <source>
        <dbReference type="ARBA" id="ARBA00022741"/>
    </source>
</evidence>
<evidence type="ECO:0000256" key="6">
    <source>
        <dbReference type="ARBA" id="ARBA00023277"/>
    </source>
</evidence>
<comment type="similarity">
    <text evidence="1">Belongs to the four-carbon acid sugar kinase family.</text>
</comment>